<dbReference type="PANTHER" id="PTHR11260">
    <property type="entry name" value="GLUTATHIONE S-TRANSFERASE, GST, SUPERFAMILY, GST DOMAIN CONTAINING"/>
    <property type="match status" value="1"/>
</dbReference>
<evidence type="ECO:0000313" key="9">
    <source>
        <dbReference type="Proteomes" id="UP000823749"/>
    </source>
</evidence>
<dbReference type="PANTHER" id="PTHR11260:SF676">
    <property type="entry name" value="GLUTATHIONE S-TRANSFERASE U8"/>
    <property type="match status" value="1"/>
</dbReference>
<dbReference type="Gene3D" id="1.20.1050.10">
    <property type="match status" value="1"/>
</dbReference>
<organism evidence="8 9">
    <name type="scientific">Rhododendron griersonianum</name>
    <dbReference type="NCBI Taxonomy" id="479676"/>
    <lineage>
        <taxon>Eukaryota</taxon>
        <taxon>Viridiplantae</taxon>
        <taxon>Streptophyta</taxon>
        <taxon>Embryophyta</taxon>
        <taxon>Tracheophyta</taxon>
        <taxon>Spermatophyta</taxon>
        <taxon>Magnoliopsida</taxon>
        <taxon>eudicotyledons</taxon>
        <taxon>Gunneridae</taxon>
        <taxon>Pentapetalae</taxon>
        <taxon>asterids</taxon>
        <taxon>Ericales</taxon>
        <taxon>Ericaceae</taxon>
        <taxon>Ericoideae</taxon>
        <taxon>Rhodoreae</taxon>
        <taxon>Rhododendron</taxon>
    </lineage>
</organism>
<evidence type="ECO:0000256" key="5">
    <source>
        <dbReference type="ARBA" id="ARBA00071370"/>
    </source>
</evidence>
<evidence type="ECO:0000259" key="7">
    <source>
        <dbReference type="PROSITE" id="PS50405"/>
    </source>
</evidence>
<dbReference type="CDD" id="cd03185">
    <property type="entry name" value="GST_C_Tau"/>
    <property type="match status" value="1"/>
</dbReference>
<dbReference type="InterPro" id="IPR045073">
    <property type="entry name" value="Omega/Tau-like"/>
</dbReference>
<dbReference type="InterPro" id="IPR045074">
    <property type="entry name" value="GST_C_Tau"/>
</dbReference>
<dbReference type="SFLD" id="SFLDG01152">
    <property type="entry name" value="Main.3:_Omega-_and_Tau-like"/>
    <property type="match status" value="1"/>
</dbReference>
<dbReference type="FunFam" id="3.40.30.10:FF:000014">
    <property type="entry name" value="Tau class glutathione S-transferase"/>
    <property type="match status" value="1"/>
</dbReference>
<reference evidence="8" key="1">
    <citation type="submission" date="2020-08" db="EMBL/GenBank/DDBJ databases">
        <title>Plant Genome Project.</title>
        <authorList>
            <person name="Zhang R.-G."/>
        </authorList>
    </citation>
    <scope>NUCLEOTIDE SEQUENCE</scope>
    <source>
        <strain evidence="8">WSP0</strain>
        <tissue evidence="8">Leaf</tissue>
    </source>
</reference>
<evidence type="ECO:0000256" key="1">
    <source>
        <dbReference type="ARBA" id="ARBA00009929"/>
    </source>
</evidence>
<dbReference type="InterPro" id="IPR004045">
    <property type="entry name" value="Glutathione_S-Trfase_N"/>
</dbReference>
<dbReference type="Proteomes" id="UP000823749">
    <property type="component" value="Chromosome 5"/>
</dbReference>
<dbReference type="Pfam" id="PF02798">
    <property type="entry name" value="GST_N"/>
    <property type="match status" value="1"/>
</dbReference>
<keyword evidence="9" id="KW-1185">Reference proteome</keyword>
<evidence type="ECO:0000256" key="2">
    <source>
        <dbReference type="ARBA" id="ARBA00012452"/>
    </source>
</evidence>
<dbReference type="EMBL" id="JACTNZ010000005">
    <property type="protein sequence ID" value="KAG5550349.1"/>
    <property type="molecule type" value="Genomic_DNA"/>
</dbReference>
<dbReference type="Pfam" id="PF00043">
    <property type="entry name" value="GST_C"/>
    <property type="match status" value="1"/>
</dbReference>
<dbReference type="CDD" id="cd03058">
    <property type="entry name" value="GST_N_Tau"/>
    <property type="match status" value="1"/>
</dbReference>
<dbReference type="EMBL" id="JACTNZ010000005">
    <property type="protein sequence ID" value="KAG5550352.1"/>
    <property type="molecule type" value="Genomic_DNA"/>
</dbReference>
<dbReference type="InterPro" id="IPR036282">
    <property type="entry name" value="Glutathione-S-Trfase_C_sf"/>
</dbReference>
<evidence type="ECO:0000313" key="8">
    <source>
        <dbReference type="EMBL" id="KAG5550349.1"/>
    </source>
</evidence>
<dbReference type="PROSITE" id="PS50405">
    <property type="entry name" value="GST_CTER"/>
    <property type="match status" value="1"/>
</dbReference>
<dbReference type="SUPFAM" id="SSF47616">
    <property type="entry name" value="GST C-terminal domain-like"/>
    <property type="match status" value="1"/>
</dbReference>
<protein>
    <recommendedName>
        <fullName evidence="5">Probable glutathione S-transferase</fullName>
        <ecNumber evidence="2">2.5.1.18</ecNumber>
    </recommendedName>
</protein>
<gene>
    <name evidence="8" type="ORF">RHGRI_015348</name>
</gene>
<evidence type="ECO:0000256" key="3">
    <source>
        <dbReference type="ARBA" id="ARBA00022679"/>
    </source>
</evidence>
<dbReference type="GO" id="GO:0004364">
    <property type="term" value="F:glutathione transferase activity"/>
    <property type="evidence" value="ECO:0007669"/>
    <property type="project" value="UniProtKB-EC"/>
</dbReference>
<dbReference type="InterPro" id="IPR010987">
    <property type="entry name" value="Glutathione-S-Trfase_C-like"/>
</dbReference>
<name>A0AAV6KDF7_9ERIC</name>
<sequence length="219" mass="25046">MAEEEVKLLGVWASPFSCRVETALKLKGIKYEFIEEDLANKSPLLLESNPVHKKIPVLLHNGKPIAESIVILEYIEQTWKVNPILPGDPYERAMARFWAKFVYEQCLLAVRKACASKGKEQEQAKEEAIDLLKTLEGQLKDKRFFGGDTIGLVDIVAIVTWYWVQVIQEVTGLELLTEERFPELFRWGDDCANCSGIKESLPPRDKLLAYNKDRYMPSD</sequence>
<proteinExistence type="inferred from homology"/>
<dbReference type="InterPro" id="IPR004046">
    <property type="entry name" value="GST_C"/>
</dbReference>
<keyword evidence="3" id="KW-0808">Transferase</keyword>
<dbReference type="InterPro" id="IPR036249">
    <property type="entry name" value="Thioredoxin-like_sf"/>
</dbReference>
<accession>A0AAV6KDF7</accession>
<dbReference type="InterPro" id="IPR040079">
    <property type="entry name" value="Glutathione_S-Trfase"/>
</dbReference>
<dbReference type="PROSITE" id="PS50404">
    <property type="entry name" value="GST_NTER"/>
    <property type="match status" value="1"/>
</dbReference>
<dbReference type="AlphaFoldDB" id="A0AAV6KDF7"/>
<comment type="similarity">
    <text evidence="1">Belongs to the GST superfamily. HSP26 family.</text>
</comment>
<dbReference type="GO" id="GO:0006749">
    <property type="term" value="P:glutathione metabolic process"/>
    <property type="evidence" value="ECO:0007669"/>
    <property type="project" value="InterPro"/>
</dbReference>
<dbReference type="SUPFAM" id="SSF52833">
    <property type="entry name" value="Thioredoxin-like"/>
    <property type="match status" value="1"/>
</dbReference>
<dbReference type="Gene3D" id="3.40.30.10">
    <property type="entry name" value="Glutaredoxin"/>
    <property type="match status" value="1"/>
</dbReference>
<evidence type="ECO:0000259" key="6">
    <source>
        <dbReference type="PROSITE" id="PS50404"/>
    </source>
</evidence>
<feature type="domain" description="GST N-terminal" evidence="6">
    <location>
        <begin position="4"/>
        <end position="83"/>
    </location>
</feature>
<comment type="catalytic activity">
    <reaction evidence="4">
        <text>RX + glutathione = an S-substituted glutathione + a halide anion + H(+)</text>
        <dbReference type="Rhea" id="RHEA:16437"/>
        <dbReference type="ChEBI" id="CHEBI:15378"/>
        <dbReference type="ChEBI" id="CHEBI:16042"/>
        <dbReference type="ChEBI" id="CHEBI:17792"/>
        <dbReference type="ChEBI" id="CHEBI:57925"/>
        <dbReference type="ChEBI" id="CHEBI:90779"/>
        <dbReference type="EC" id="2.5.1.18"/>
    </reaction>
</comment>
<feature type="domain" description="GST C-terminal" evidence="7">
    <location>
        <begin position="88"/>
        <end position="216"/>
    </location>
</feature>
<dbReference type="FunFam" id="1.20.1050.10:FF:000012">
    <property type="entry name" value="Tau class glutathione S-transferase"/>
    <property type="match status" value="1"/>
</dbReference>
<comment type="caution">
    <text evidence="8">The sequence shown here is derived from an EMBL/GenBank/DDBJ whole genome shotgun (WGS) entry which is preliminary data.</text>
</comment>
<dbReference type="EC" id="2.5.1.18" evidence="2"/>
<dbReference type="SFLD" id="SFLDG00358">
    <property type="entry name" value="Main_(cytGST)"/>
    <property type="match status" value="1"/>
</dbReference>
<evidence type="ECO:0000256" key="4">
    <source>
        <dbReference type="ARBA" id="ARBA00047960"/>
    </source>
</evidence>
<dbReference type="SFLD" id="SFLDS00019">
    <property type="entry name" value="Glutathione_Transferase_(cytos"/>
    <property type="match status" value="1"/>
</dbReference>
<dbReference type="GO" id="GO:0005737">
    <property type="term" value="C:cytoplasm"/>
    <property type="evidence" value="ECO:0007669"/>
    <property type="project" value="TreeGrafter"/>
</dbReference>